<evidence type="ECO:0000256" key="3">
    <source>
        <dbReference type="HAMAP-Rule" id="MF_01384"/>
    </source>
</evidence>
<evidence type="ECO:0000256" key="2">
    <source>
        <dbReference type="ARBA" id="ARBA00023186"/>
    </source>
</evidence>
<keyword evidence="3" id="KW-0996">Nickel insertion</keyword>
<dbReference type="Proteomes" id="UP001604335">
    <property type="component" value="Unassembled WGS sequence"/>
</dbReference>
<comment type="subcellular location">
    <subcellularLocation>
        <location evidence="3">Cytoplasm</location>
    </subcellularLocation>
</comment>
<dbReference type="RefSeq" id="WP_393012746.1">
    <property type="nucleotide sequence ID" value="NZ_JAZAQF010000059.1"/>
</dbReference>
<reference evidence="5" key="1">
    <citation type="journal article" date="2024" name="Algal Res.">
        <title>Biochemical, toxicological and genomic investigation of a high-biomass producing Limnothrix strain isolated from Italian shallow drinking water reservoir.</title>
        <authorList>
            <person name="Simonazzi M."/>
            <person name="Shishido T.K."/>
            <person name="Delbaje E."/>
            <person name="Wahlsten M."/>
            <person name="Fewer D.P."/>
            <person name="Sivonen K."/>
            <person name="Pezzolesi L."/>
            <person name="Pistocchi R."/>
        </authorList>
    </citation>
    <scope>NUCLEOTIDE SEQUENCE [LARGE SCALE GENOMIC DNA]</scope>
    <source>
        <strain evidence="5">LRLZ20PSL1</strain>
    </source>
</reference>
<comment type="similarity">
    <text evidence="1 3">Belongs to the UreD family.</text>
</comment>
<evidence type="ECO:0000313" key="5">
    <source>
        <dbReference type="Proteomes" id="UP001604335"/>
    </source>
</evidence>
<keyword evidence="2 3" id="KW-0143">Chaperone</keyword>
<dbReference type="Pfam" id="PF01774">
    <property type="entry name" value="UreD"/>
    <property type="match status" value="1"/>
</dbReference>
<keyword evidence="3" id="KW-0963">Cytoplasm</keyword>
<dbReference type="HAMAP" id="MF_01384">
    <property type="entry name" value="UreD"/>
    <property type="match status" value="1"/>
</dbReference>
<evidence type="ECO:0000313" key="4">
    <source>
        <dbReference type="EMBL" id="MFG3817973.1"/>
    </source>
</evidence>
<dbReference type="InterPro" id="IPR002669">
    <property type="entry name" value="UreD"/>
</dbReference>
<comment type="subunit">
    <text evidence="3">UreD, UreF and UreG form a complex that acts as a GTP-hydrolysis-dependent molecular chaperone, activating the urease apoprotein by helping to assemble the nickel containing metallocenter of UreC. The UreE protein probably delivers the nickel.</text>
</comment>
<evidence type="ECO:0000256" key="1">
    <source>
        <dbReference type="ARBA" id="ARBA00007177"/>
    </source>
</evidence>
<organism evidence="4 5">
    <name type="scientific">Limnothrix redekei LRLZ20PSL1</name>
    <dbReference type="NCBI Taxonomy" id="3112953"/>
    <lineage>
        <taxon>Bacteria</taxon>
        <taxon>Bacillati</taxon>
        <taxon>Cyanobacteriota</taxon>
        <taxon>Cyanophyceae</taxon>
        <taxon>Pseudanabaenales</taxon>
        <taxon>Pseudanabaenaceae</taxon>
        <taxon>Limnothrix</taxon>
    </lineage>
</organism>
<sequence>MTVAPQPTPETDRAWHGSFALRFDRSGDRTQVQAKTRSPLQFQRPFYPEGPAVCHAAMLHVAGGMVGGDRLSITLDLEPETAALVTTVSAAKIYGSRGRSLVDPAGRFAQQSVQVRVGEGAHLEWLPQETIIFDGALYEQRSRIDLAAGASWLGSEIVRLGRTAGGERYGCGEWRSRLEVWQGDRLVWLDPQRIDATDPATRDGSHGLAGCPIVGTLAWIGQELPKELIAEARSHLPTGDRVDCGITRLQTGLLCRYRGHSVSEARRWFWQVWDLVRRSQRDRPAIVSRFWPL</sequence>
<comment type="function">
    <text evidence="3">Required for maturation of urease via the functional incorporation of the urease nickel metallocenter.</text>
</comment>
<protein>
    <recommendedName>
        <fullName evidence="3">Urease accessory protein UreD</fullName>
    </recommendedName>
</protein>
<name>A0ABW7CAT0_9CYAN</name>
<dbReference type="PANTHER" id="PTHR33643:SF1">
    <property type="entry name" value="UREASE ACCESSORY PROTEIN D"/>
    <property type="match status" value="1"/>
</dbReference>
<dbReference type="EMBL" id="JAZAQF010000059">
    <property type="protein sequence ID" value="MFG3817973.1"/>
    <property type="molecule type" value="Genomic_DNA"/>
</dbReference>
<proteinExistence type="inferred from homology"/>
<keyword evidence="5" id="KW-1185">Reference proteome</keyword>
<comment type="caution">
    <text evidence="4">The sequence shown here is derived from an EMBL/GenBank/DDBJ whole genome shotgun (WGS) entry which is preliminary data.</text>
</comment>
<dbReference type="PANTHER" id="PTHR33643">
    <property type="entry name" value="UREASE ACCESSORY PROTEIN D"/>
    <property type="match status" value="1"/>
</dbReference>
<accession>A0ABW7CAT0</accession>
<gene>
    <name evidence="3" type="primary">ureD</name>
    <name evidence="4" type="ORF">VPK24_10025</name>
</gene>